<feature type="site" description="Transition state stabilizer" evidence="8">
    <location>
        <position position="213"/>
    </location>
</feature>
<dbReference type="InterPro" id="IPR007507">
    <property type="entry name" value="Glycos_transf_N"/>
</dbReference>
<reference evidence="11 12" key="1">
    <citation type="submission" date="2018-04" db="EMBL/GenBank/DDBJ databases">
        <title>Novel Campyloabacter and Helicobacter Species and Strains.</title>
        <authorList>
            <person name="Mannion A.J."/>
            <person name="Shen Z."/>
            <person name="Fox J.G."/>
        </authorList>
    </citation>
    <scope>NUCLEOTIDE SEQUENCE [LARGE SCALE GENOMIC DNA]</scope>
    <source>
        <strain evidence="11 12">MIT 04-9366</strain>
    </source>
</reference>
<dbReference type="Proteomes" id="UP000257045">
    <property type="component" value="Unassembled WGS sequence"/>
</dbReference>
<comment type="similarity">
    <text evidence="9">Belongs to the glycosyltransferase group 1 family.</text>
</comment>
<keyword evidence="9" id="KW-1133">Transmembrane helix</keyword>
<evidence type="ECO:0000256" key="8">
    <source>
        <dbReference type="PIRSR" id="PIRSR639901-2"/>
    </source>
</evidence>
<dbReference type="GO" id="GO:0009245">
    <property type="term" value="P:lipid A biosynthetic process"/>
    <property type="evidence" value="ECO:0007669"/>
    <property type="project" value="TreeGrafter"/>
</dbReference>
<name>A0A3D8J276_9HELI</name>
<keyword evidence="9" id="KW-1003">Cell membrane</keyword>
<dbReference type="GO" id="GO:0005886">
    <property type="term" value="C:plasma membrane"/>
    <property type="evidence" value="ECO:0007669"/>
    <property type="project" value="UniProtKB-SubCell"/>
</dbReference>
<comment type="subcellular location">
    <subcellularLocation>
        <location evidence="9">Cell membrane</location>
    </subcellularLocation>
</comment>
<feature type="transmembrane region" description="Helical" evidence="9">
    <location>
        <begin position="12"/>
        <end position="31"/>
    </location>
</feature>
<dbReference type="EMBL" id="NXLV01000003">
    <property type="protein sequence ID" value="RDU71493.1"/>
    <property type="molecule type" value="Genomic_DNA"/>
</dbReference>
<dbReference type="GO" id="GO:0009244">
    <property type="term" value="P:lipopolysaccharide core region biosynthetic process"/>
    <property type="evidence" value="ECO:0007669"/>
    <property type="project" value="UniProtKB-UniRule"/>
</dbReference>
<dbReference type="Gene3D" id="3.40.50.2000">
    <property type="entry name" value="Glycogen Phosphorylase B"/>
    <property type="match status" value="1"/>
</dbReference>
<protein>
    <recommendedName>
        <fullName evidence="3 9">3-deoxy-D-manno-octulosonic acid transferase</fullName>
        <shortName evidence="9">Kdo transferase</shortName>
        <ecNumber evidence="2 9">2.4.99.12</ecNumber>
    </recommendedName>
    <alternativeName>
        <fullName evidence="5 9">Lipid IV(A) 3-deoxy-D-manno-octulosonic acid transferase</fullName>
    </alternativeName>
</protein>
<evidence type="ECO:0000256" key="4">
    <source>
        <dbReference type="ARBA" id="ARBA00022679"/>
    </source>
</evidence>
<dbReference type="RefSeq" id="WP_115569204.1">
    <property type="nucleotide sequence ID" value="NZ_NXLV01000003.1"/>
</dbReference>
<evidence type="ECO:0000256" key="6">
    <source>
        <dbReference type="ARBA" id="ARBA00049183"/>
    </source>
</evidence>
<dbReference type="PANTHER" id="PTHR42755:SF1">
    <property type="entry name" value="3-DEOXY-D-MANNO-OCTULOSONIC ACID TRANSFERASE, MITOCHONDRIAL-RELATED"/>
    <property type="match status" value="1"/>
</dbReference>
<dbReference type="EC" id="2.4.99.12" evidence="2 9"/>
<comment type="catalytic activity">
    <reaction evidence="6 9">
        <text>lipid IVA (E. coli) + CMP-3-deoxy-beta-D-manno-octulosonate = alpha-Kdo-(2-&gt;6)-lipid IVA (E. coli) + CMP + H(+)</text>
        <dbReference type="Rhea" id="RHEA:28066"/>
        <dbReference type="ChEBI" id="CHEBI:15378"/>
        <dbReference type="ChEBI" id="CHEBI:58603"/>
        <dbReference type="ChEBI" id="CHEBI:60364"/>
        <dbReference type="ChEBI" id="CHEBI:60377"/>
        <dbReference type="ChEBI" id="CHEBI:85987"/>
        <dbReference type="EC" id="2.4.99.12"/>
    </reaction>
</comment>
<organism evidence="11 12">
    <name type="scientific">Helicobacter brantae</name>
    <dbReference type="NCBI Taxonomy" id="375927"/>
    <lineage>
        <taxon>Bacteria</taxon>
        <taxon>Pseudomonadati</taxon>
        <taxon>Campylobacterota</taxon>
        <taxon>Epsilonproteobacteria</taxon>
        <taxon>Campylobacterales</taxon>
        <taxon>Helicobacteraceae</taxon>
        <taxon>Helicobacter</taxon>
    </lineage>
</organism>
<comment type="caution">
    <text evidence="11">The sequence shown here is derived from an EMBL/GenBank/DDBJ whole genome shotgun (WGS) entry which is preliminary data.</text>
</comment>
<gene>
    <name evidence="11" type="ORF">CQA58_02810</name>
</gene>
<evidence type="ECO:0000256" key="7">
    <source>
        <dbReference type="PIRSR" id="PIRSR639901-1"/>
    </source>
</evidence>
<proteinExistence type="inferred from homology"/>
<keyword evidence="9" id="KW-0448">Lipopolysaccharide biosynthesis</keyword>
<dbReference type="OrthoDB" id="9789797at2"/>
<dbReference type="Gene3D" id="3.40.50.11720">
    <property type="entry name" value="3-Deoxy-D-manno-octulosonic-acid transferase, N-terminal domain"/>
    <property type="match status" value="1"/>
</dbReference>
<evidence type="ECO:0000256" key="5">
    <source>
        <dbReference type="ARBA" id="ARBA00031445"/>
    </source>
</evidence>
<feature type="domain" description="3-deoxy-D-manno-octulosonic-acid transferase N-terminal" evidence="10">
    <location>
        <begin position="52"/>
        <end position="214"/>
    </location>
</feature>
<evidence type="ECO:0000256" key="3">
    <source>
        <dbReference type="ARBA" id="ARBA00019077"/>
    </source>
</evidence>
<dbReference type="PANTHER" id="PTHR42755">
    <property type="entry name" value="3-DEOXY-MANNO-OCTULOSONATE CYTIDYLYLTRANSFERASE"/>
    <property type="match status" value="1"/>
</dbReference>
<comment type="pathway">
    <text evidence="1 9">Bacterial outer membrane biogenesis; LPS core biosynthesis.</text>
</comment>
<keyword evidence="9" id="KW-0812">Transmembrane</keyword>
<keyword evidence="4 9" id="KW-0808">Transferase</keyword>
<feature type="active site" description="Proton acceptor" evidence="7">
    <location>
        <position position="65"/>
    </location>
</feature>
<dbReference type="UniPathway" id="UPA00958"/>
<evidence type="ECO:0000256" key="9">
    <source>
        <dbReference type="RuleBase" id="RU365103"/>
    </source>
</evidence>
<keyword evidence="9" id="KW-0472">Membrane</keyword>
<dbReference type="NCBIfam" id="NF004389">
    <property type="entry name" value="PRK05749.1-5"/>
    <property type="match status" value="1"/>
</dbReference>
<dbReference type="GO" id="GO:0043842">
    <property type="term" value="F:Kdo transferase activity"/>
    <property type="evidence" value="ECO:0007669"/>
    <property type="project" value="UniProtKB-EC"/>
</dbReference>
<evidence type="ECO:0000259" key="10">
    <source>
        <dbReference type="Pfam" id="PF04413"/>
    </source>
</evidence>
<sequence>MEKSPSFPLGYFLLLCFLYLISLPFLTLLSLKKKYSHSIPSRFFLRHFRVEFEPKYWFHACSFGESKSYEPILKALIQKEPNAKILLTCTTNTGFAYLQSFQESYPNNFITHYLPFEIFLPLWKNSLRSLHTLIVTEAELWKMLFWVGKSVGAKTMLLNARISNRSLKSYMRAKWFYSSLFALVDCVLAQSEIDKERLENLGAKNVSFFGNLKIFSTPQITHTYTKDRDVILCASSHKDEEKLILQSFLPLNLNATLIIVPRHPERFEEVRKLCLEFSQKYDKTFSTFRQSWGDVVLVDAMGELNNFYAIADCVILCGSFVPVGGHNPLEPAYFHAPILSGKHIYNQNALFSLIEGYELAEDNELSDKLKDYKALPKTNIKESQNKLEDLILLIQN</sequence>
<dbReference type="Pfam" id="PF04413">
    <property type="entry name" value="Glycos_transf_N"/>
    <property type="match status" value="1"/>
</dbReference>
<dbReference type="InterPro" id="IPR039901">
    <property type="entry name" value="Kdotransferase"/>
</dbReference>
<evidence type="ECO:0000313" key="12">
    <source>
        <dbReference type="Proteomes" id="UP000257045"/>
    </source>
</evidence>
<evidence type="ECO:0000313" key="11">
    <source>
        <dbReference type="EMBL" id="RDU71493.1"/>
    </source>
</evidence>
<evidence type="ECO:0000256" key="2">
    <source>
        <dbReference type="ARBA" id="ARBA00012621"/>
    </source>
</evidence>
<dbReference type="AlphaFoldDB" id="A0A3D8J276"/>
<evidence type="ECO:0000256" key="1">
    <source>
        <dbReference type="ARBA" id="ARBA00004713"/>
    </source>
</evidence>
<feature type="site" description="Transition state stabilizer" evidence="8">
    <location>
        <position position="137"/>
    </location>
</feature>
<comment type="function">
    <text evidence="9">Involved in lipopolysaccharide (LPS) biosynthesis. Catalyzes the transfer of 3-deoxy-D-manno-octulosonate (Kdo) residue(s) from CMP-Kdo to lipid IV(A), the tetraacyldisaccharide-1,4'-bisphosphate precursor of lipid A.</text>
</comment>
<keyword evidence="12" id="KW-1185">Reference proteome</keyword>
<dbReference type="InterPro" id="IPR038107">
    <property type="entry name" value="Glycos_transf_N_sf"/>
</dbReference>
<accession>A0A3D8J276</accession>